<dbReference type="SMART" id="SM00490">
    <property type="entry name" value="HELICc"/>
    <property type="match status" value="1"/>
</dbReference>
<keyword evidence="5" id="KW-0347">Helicase</keyword>
<feature type="region of interest" description="Disordered" evidence="9">
    <location>
        <begin position="1615"/>
        <end position="1659"/>
    </location>
</feature>
<dbReference type="InterPro" id="IPR014001">
    <property type="entry name" value="Helicase_ATP-bd"/>
</dbReference>
<evidence type="ECO:0000256" key="2">
    <source>
        <dbReference type="ARBA" id="ARBA00007025"/>
    </source>
</evidence>
<dbReference type="SUPFAM" id="SSF52540">
    <property type="entry name" value="P-loop containing nucleoside triphosphate hydrolases"/>
    <property type="match status" value="2"/>
</dbReference>
<dbReference type="InterPro" id="IPR044574">
    <property type="entry name" value="ARIP4-like"/>
</dbReference>
<dbReference type="GO" id="GO:0005524">
    <property type="term" value="F:ATP binding"/>
    <property type="evidence" value="ECO:0007669"/>
    <property type="project" value="UniProtKB-KW"/>
</dbReference>
<dbReference type="InterPro" id="IPR038718">
    <property type="entry name" value="SNF2-like_sf"/>
</dbReference>
<dbReference type="Pfam" id="PF00176">
    <property type="entry name" value="SNF2-rel_dom"/>
    <property type="match status" value="1"/>
</dbReference>
<evidence type="ECO:0000313" key="12">
    <source>
        <dbReference type="EMBL" id="KAK4114048.1"/>
    </source>
</evidence>
<feature type="compositionally biased region" description="Acidic residues" evidence="9">
    <location>
        <begin position="515"/>
        <end position="533"/>
    </location>
</feature>
<feature type="compositionally biased region" description="Acidic residues" evidence="9">
    <location>
        <begin position="799"/>
        <end position="811"/>
    </location>
</feature>
<dbReference type="Gene3D" id="3.40.50.300">
    <property type="entry name" value="P-loop containing nucleotide triphosphate hydrolases"/>
    <property type="match status" value="1"/>
</dbReference>
<dbReference type="PANTHER" id="PTHR45797">
    <property type="entry name" value="RAD54-LIKE"/>
    <property type="match status" value="1"/>
</dbReference>
<keyword evidence="13" id="KW-1185">Reference proteome</keyword>
<dbReference type="PROSITE" id="PS51194">
    <property type="entry name" value="HELICASE_CTER"/>
    <property type="match status" value="1"/>
</dbReference>
<feature type="region of interest" description="Disordered" evidence="9">
    <location>
        <begin position="103"/>
        <end position="129"/>
    </location>
</feature>
<dbReference type="GO" id="GO:0004386">
    <property type="term" value="F:helicase activity"/>
    <property type="evidence" value="ECO:0007669"/>
    <property type="project" value="UniProtKB-KW"/>
</dbReference>
<feature type="region of interest" description="Disordered" evidence="9">
    <location>
        <begin position="784"/>
        <end position="842"/>
    </location>
</feature>
<evidence type="ECO:0000259" key="11">
    <source>
        <dbReference type="PROSITE" id="PS51194"/>
    </source>
</evidence>
<dbReference type="InterPro" id="IPR049730">
    <property type="entry name" value="SNF2/RAD54-like_C"/>
</dbReference>
<keyword evidence="3" id="KW-0547">Nucleotide-binding</keyword>
<protein>
    <submittedName>
        <fullName evidence="12">Uncharacterized protein</fullName>
    </submittedName>
</protein>
<evidence type="ECO:0000259" key="10">
    <source>
        <dbReference type="PROSITE" id="PS51192"/>
    </source>
</evidence>
<dbReference type="Proteomes" id="UP001302812">
    <property type="component" value="Unassembled WGS sequence"/>
</dbReference>
<dbReference type="InterPro" id="IPR000330">
    <property type="entry name" value="SNF2_N"/>
</dbReference>
<evidence type="ECO:0000256" key="8">
    <source>
        <dbReference type="ARBA" id="ARBA00023242"/>
    </source>
</evidence>
<evidence type="ECO:0000256" key="6">
    <source>
        <dbReference type="ARBA" id="ARBA00022840"/>
    </source>
</evidence>
<keyword evidence="7" id="KW-0238">DNA-binding</keyword>
<feature type="region of interest" description="Disordered" evidence="9">
    <location>
        <begin position="548"/>
        <end position="617"/>
    </location>
</feature>
<feature type="region of interest" description="Disordered" evidence="9">
    <location>
        <begin position="178"/>
        <end position="212"/>
    </location>
</feature>
<proteinExistence type="inferred from homology"/>
<accession>A0AAN6TGL1</accession>
<evidence type="ECO:0000256" key="7">
    <source>
        <dbReference type="ARBA" id="ARBA00023125"/>
    </source>
</evidence>
<dbReference type="Pfam" id="PF24580">
    <property type="entry name" value="DUF7607"/>
    <property type="match status" value="1"/>
</dbReference>
<evidence type="ECO:0000313" key="13">
    <source>
        <dbReference type="Proteomes" id="UP001302812"/>
    </source>
</evidence>
<dbReference type="RefSeq" id="XP_064671618.1">
    <property type="nucleotide sequence ID" value="XM_064817542.1"/>
</dbReference>
<dbReference type="SMART" id="SM00487">
    <property type="entry name" value="DEXDc"/>
    <property type="match status" value="1"/>
</dbReference>
<dbReference type="CDD" id="cd18793">
    <property type="entry name" value="SF2_C_SNF"/>
    <property type="match status" value="1"/>
</dbReference>
<dbReference type="Gene3D" id="3.40.50.10810">
    <property type="entry name" value="Tandem AAA-ATPase domain"/>
    <property type="match status" value="1"/>
</dbReference>
<dbReference type="PROSITE" id="PS51192">
    <property type="entry name" value="HELICASE_ATP_BIND_1"/>
    <property type="match status" value="1"/>
</dbReference>
<name>A0AAN6TGL1_9PEZI</name>
<evidence type="ECO:0000256" key="9">
    <source>
        <dbReference type="SAM" id="MobiDB-lite"/>
    </source>
</evidence>
<feature type="region of interest" description="Disordered" evidence="9">
    <location>
        <begin position="492"/>
        <end position="533"/>
    </location>
</feature>
<reference evidence="12" key="1">
    <citation type="journal article" date="2023" name="Mol. Phylogenet. Evol.">
        <title>Genome-scale phylogeny and comparative genomics of the fungal order Sordariales.</title>
        <authorList>
            <person name="Hensen N."/>
            <person name="Bonometti L."/>
            <person name="Westerberg I."/>
            <person name="Brannstrom I.O."/>
            <person name="Guillou S."/>
            <person name="Cros-Aarteil S."/>
            <person name="Calhoun S."/>
            <person name="Haridas S."/>
            <person name="Kuo A."/>
            <person name="Mondo S."/>
            <person name="Pangilinan J."/>
            <person name="Riley R."/>
            <person name="LaButti K."/>
            <person name="Andreopoulos B."/>
            <person name="Lipzen A."/>
            <person name="Chen C."/>
            <person name="Yan M."/>
            <person name="Daum C."/>
            <person name="Ng V."/>
            <person name="Clum A."/>
            <person name="Steindorff A."/>
            <person name="Ohm R.A."/>
            <person name="Martin F."/>
            <person name="Silar P."/>
            <person name="Natvig D.O."/>
            <person name="Lalanne C."/>
            <person name="Gautier V."/>
            <person name="Ament-Velasquez S.L."/>
            <person name="Kruys A."/>
            <person name="Hutchinson M.I."/>
            <person name="Powell A.J."/>
            <person name="Barry K."/>
            <person name="Miller A.N."/>
            <person name="Grigoriev I.V."/>
            <person name="Debuchy R."/>
            <person name="Gladieux P."/>
            <person name="Hiltunen Thoren M."/>
            <person name="Johannesson H."/>
        </authorList>
    </citation>
    <scope>NUCLEOTIDE SEQUENCE</scope>
    <source>
        <strain evidence="12">CBS 508.74</strain>
    </source>
</reference>
<evidence type="ECO:0000256" key="5">
    <source>
        <dbReference type="ARBA" id="ARBA00022806"/>
    </source>
</evidence>
<feature type="compositionally biased region" description="Low complexity" evidence="9">
    <location>
        <begin position="1618"/>
        <end position="1645"/>
    </location>
</feature>
<feature type="domain" description="Helicase C-terminal" evidence="11">
    <location>
        <begin position="1275"/>
        <end position="1425"/>
    </location>
</feature>
<comment type="similarity">
    <text evidence="2">Belongs to the SNF2/RAD54 helicase family.</text>
</comment>
<dbReference type="Pfam" id="PF00271">
    <property type="entry name" value="Helicase_C"/>
    <property type="match status" value="1"/>
</dbReference>
<sequence>MADHDPSDPFLWDENRVVQELCTTNKSWTAPSAKKLSDPVALEAKLRDRWVDGQTLLTYDEVFGFDSLWQALEVKKLPDRLSIEAAIAQFRKRSAGYHEWKRAQQLADSQTSDGDNLGHPIKSGSHTCTGPDSKAYLGALGGTSVDHKPAGGALIEPSSVLPELALSSQGVLSPALSPAAEPAVRKPSEAPEILNVEQPTAEQPPSKRRKITPVPISADIRPDQAFAAIPTEGDRFLKGPAETLPQIPTNGDTISRGTAEDLAQADDCSGFLGPGALFVNQLTKTGSIDSNDAAESDFGWTRKAIPPGRRLQVAGAMKRFLRTHRATVPTVNQEEDLDPAYPLFGESDDDESLDSETWLAMEEEEQERLAKAARMAQVRERLLSKDQVAEAVQRAIQDLEARWVAEKKPGYDRKAWRIWQEARHNPNRMDTIHKAKGLRDNADRQLTLFANEIIELSWSVENEVQQKAAGSLEMCVYERKYQNWLIGVLESPRQPPKPSALPKPATKPVKRVSTVEDEEVLTSDSDDMDDFIDYDDNDVALVDDHMDIDLDPQPAQPSTPGGPASGVEADTELPEAPPACSGDESNNDLPPIRSSPKKIKTEKAPPPATPRQAHIPDREVIEIGSSPSSMEELDEVPGFDDLESIERIGQIGIEYWEKYKDAERLVAALLCDWSPRGLAKIAEALNTRDPREVWDEYIWPSIENPEVAERGSVELDLGRLFDVYISKTASRVGKPLRPITLKQLKREEESFAPFCAHLQRIIRHLLPNAIIKTPPRIVVLKKPAGGSAHEEPEAGAGNDLEDSDSDSDESLESSSDAPVPSSKKRRRQARKQRDKEAEKLRLRNVKLNEERERRIRQLREKLAESGAVPGDKSRLIVNETKESDDQALIYINDHIGRKIKDHQIEGVRFMWNQVVVDSNVRQGCLLAHTMGLGKTMQVITLLVVIAEASASPDESVRSQIPESLRESKTLILCPASLVDNWLDEIMLWAPGNVLGPVRKIDQAVPARDRFSLIQEWASGGGVLAMGYTLFTSLVKTDEVAKLLLETPNLVIGDEAHQLKNPESKRHQATTGFKTMNRIALTGSPLTNKVMDYYSMINWVAPNYLGPVAEFRQRYEIPIKEGLYADSDSTQKRRARKMLKVLNETVAPKVHRKDIQVLFQELPAKKEFIITLPLTERQVLLYETYIEWATTSAAGESMNVRAWSLAATLGLVLAHPFIFKTVAQKRKDMSKAANDSQSRVGEEDSIEGPENVVHDMLSKVSQRDIEDYAHSNKIIVLLRILDECRKVGDKVLIFSQRIPTLDYLENIFKRRRVVYQRLDSQTPVTARQSSVRRFNTDPNSQVYLISTRAGGVGLNMFGANRVVIFDFRYTPAEEQQAIGRAYRLGQTKPVYVYWLTNGGTFEDIIHNSAIFKTQLASRVVDKKNPDPWSKRGFAEYFVMPKIPDQEDLTQAFGQDRVLDALLQDDVIGKIIRKITSTETFEKEEDYELSAEDQQEVEKLLELQRLRLENPEEYARRAHEIHWESRIDLGMAPPPLSFPQPSPADSKFQTITQPTDNRSGRIITIKVPEHMRDDRAPKLPPAVFDGSVSSTGLVQGTLPAVARLNHTNLQKPVLTLNSDSARPSAPSLPSPHATTSTPIPTSTQTSTVPGSAGIGESTTPLTVTNRPDVILTQTAGLQPILAVGTHYKSPNDALPSTAPIRSPPANEELMSTSAVSESKASLSASLPANQEFKELFDVHSKLCEEGQHTRYHPNDLVNKYKGVLIQNRIEPLPFLDKMQYLGRFSEKPRFAEAMLAGHIKPEQLASMTRSEMEVMSTSLDAMPETQFKQLVWTSKADLNVCADTHNTQLSSNLQQTDT</sequence>
<dbReference type="InterPro" id="IPR056026">
    <property type="entry name" value="DUF7607"/>
</dbReference>
<dbReference type="GO" id="GO:0005634">
    <property type="term" value="C:nucleus"/>
    <property type="evidence" value="ECO:0007669"/>
    <property type="project" value="UniProtKB-SubCell"/>
</dbReference>
<reference evidence="12" key="2">
    <citation type="submission" date="2023-05" db="EMBL/GenBank/DDBJ databases">
        <authorList>
            <consortium name="Lawrence Berkeley National Laboratory"/>
            <person name="Steindorff A."/>
            <person name="Hensen N."/>
            <person name="Bonometti L."/>
            <person name="Westerberg I."/>
            <person name="Brannstrom I.O."/>
            <person name="Guillou S."/>
            <person name="Cros-Aarteil S."/>
            <person name="Calhoun S."/>
            <person name="Haridas S."/>
            <person name="Kuo A."/>
            <person name="Mondo S."/>
            <person name="Pangilinan J."/>
            <person name="Riley R."/>
            <person name="Labutti K."/>
            <person name="Andreopoulos B."/>
            <person name="Lipzen A."/>
            <person name="Chen C."/>
            <person name="Yanf M."/>
            <person name="Daum C."/>
            <person name="Ng V."/>
            <person name="Clum A."/>
            <person name="Ohm R."/>
            <person name="Martin F."/>
            <person name="Silar P."/>
            <person name="Natvig D."/>
            <person name="Lalanne C."/>
            <person name="Gautier V."/>
            <person name="Ament-Velasquez S.L."/>
            <person name="Kruys A."/>
            <person name="Hutchinson M.I."/>
            <person name="Powell A.J."/>
            <person name="Barry K."/>
            <person name="Miller A.N."/>
            <person name="Grigoriev I.V."/>
            <person name="Debuchy R."/>
            <person name="Gladieux P."/>
            <person name="Thoren M.H."/>
            <person name="Johannesson H."/>
        </authorList>
    </citation>
    <scope>NUCLEOTIDE SEQUENCE</scope>
    <source>
        <strain evidence="12">CBS 508.74</strain>
    </source>
</reference>
<comment type="caution">
    <text evidence="12">The sequence shown here is derived from an EMBL/GenBank/DDBJ whole genome shotgun (WGS) entry which is preliminary data.</text>
</comment>
<evidence type="ECO:0000256" key="1">
    <source>
        <dbReference type="ARBA" id="ARBA00004123"/>
    </source>
</evidence>
<keyword evidence="8" id="KW-0539">Nucleus</keyword>
<comment type="subcellular location">
    <subcellularLocation>
        <location evidence="1">Nucleus</location>
    </subcellularLocation>
</comment>
<evidence type="ECO:0000256" key="4">
    <source>
        <dbReference type="ARBA" id="ARBA00022801"/>
    </source>
</evidence>
<dbReference type="GeneID" id="89941667"/>
<organism evidence="12 13">
    <name type="scientific">Canariomyces notabilis</name>
    <dbReference type="NCBI Taxonomy" id="2074819"/>
    <lineage>
        <taxon>Eukaryota</taxon>
        <taxon>Fungi</taxon>
        <taxon>Dikarya</taxon>
        <taxon>Ascomycota</taxon>
        <taxon>Pezizomycotina</taxon>
        <taxon>Sordariomycetes</taxon>
        <taxon>Sordariomycetidae</taxon>
        <taxon>Sordariales</taxon>
        <taxon>Chaetomiaceae</taxon>
        <taxon>Canariomyces</taxon>
    </lineage>
</organism>
<dbReference type="GO" id="GO:0003677">
    <property type="term" value="F:DNA binding"/>
    <property type="evidence" value="ECO:0007669"/>
    <property type="project" value="UniProtKB-KW"/>
</dbReference>
<dbReference type="InterPro" id="IPR001650">
    <property type="entry name" value="Helicase_C-like"/>
</dbReference>
<dbReference type="InterPro" id="IPR027417">
    <property type="entry name" value="P-loop_NTPase"/>
</dbReference>
<dbReference type="EMBL" id="MU853337">
    <property type="protein sequence ID" value="KAK4114048.1"/>
    <property type="molecule type" value="Genomic_DNA"/>
</dbReference>
<keyword evidence="4" id="KW-0378">Hydrolase</keyword>
<evidence type="ECO:0000256" key="3">
    <source>
        <dbReference type="ARBA" id="ARBA00022741"/>
    </source>
</evidence>
<dbReference type="PANTHER" id="PTHR45797:SF1">
    <property type="entry name" value="HELICASE ARIP4"/>
    <property type="match status" value="1"/>
</dbReference>
<feature type="domain" description="Helicase ATP-binding" evidence="10">
    <location>
        <begin position="915"/>
        <end position="1102"/>
    </location>
</feature>
<dbReference type="GO" id="GO:0016887">
    <property type="term" value="F:ATP hydrolysis activity"/>
    <property type="evidence" value="ECO:0007669"/>
    <property type="project" value="InterPro"/>
</dbReference>
<gene>
    <name evidence="12" type="ORF">N656DRAFT_796560</name>
</gene>
<feature type="compositionally biased region" description="Basic and acidic residues" evidence="9">
    <location>
        <begin position="831"/>
        <end position="842"/>
    </location>
</feature>
<keyword evidence="6" id="KW-0067">ATP-binding</keyword>